<name>A0A9D2SGR2_9FIRM</name>
<organism evidence="1 2">
    <name type="scientific">Candidatus Acutalibacter pullicola</name>
    <dbReference type="NCBI Taxonomy" id="2838417"/>
    <lineage>
        <taxon>Bacteria</taxon>
        <taxon>Bacillati</taxon>
        <taxon>Bacillota</taxon>
        <taxon>Clostridia</taxon>
        <taxon>Eubacteriales</taxon>
        <taxon>Acutalibacteraceae</taxon>
        <taxon>Acutalibacter</taxon>
    </lineage>
</organism>
<dbReference type="InterPro" id="IPR023214">
    <property type="entry name" value="HAD_sf"/>
</dbReference>
<dbReference type="AlphaFoldDB" id="A0A9D2SGR2"/>
<dbReference type="PANTHER" id="PTHR43434:SF1">
    <property type="entry name" value="PHOSPHOGLYCOLATE PHOSPHATASE"/>
    <property type="match status" value="1"/>
</dbReference>
<dbReference type="GO" id="GO:0005829">
    <property type="term" value="C:cytosol"/>
    <property type="evidence" value="ECO:0007669"/>
    <property type="project" value="TreeGrafter"/>
</dbReference>
<accession>A0A9D2SGR2</accession>
<dbReference type="GO" id="GO:0006281">
    <property type="term" value="P:DNA repair"/>
    <property type="evidence" value="ECO:0007669"/>
    <property type="project" value="TreeGrafter"/>
</dbReference>
<dbReference type="Pfam" id="PF13419">
    <property type="entry name" value="HAD_2"/>
    <property type="match status" value="1"/>
</dbReference>
<dbReference type="GO" id="GO:0008967">
    <property type="term" value="F:phosphoglycolate phosphatase activity"/>
    <property type="evidence" value="ECO:0007669"/>
    <property type="project" value="TreeGrafter"/>
</dbReference>
<protein>
    <submittedName>
        <fullName evidence="1">HAD family hydrolase</fullName>
    </submittedName>
</protein>
<evidence type="ECO:0000313" key="2">
    <source>
        <dbReference type="Proteomes" id="UP000826793"/>
    </source>
</evidence>
<reference evidence="1" key="2">
    <citation type="submission" date="2021-04" db="EMBL/GenBank/DDBJ databases">
        <authorList>
            <person name="Gilroy R."/>
        </authorList>
    </citation>
    <scope>NUCLEOTIDE SEQUENCE</scope>
    <source>
        <strain evidence="1">CHK185-1770</strain>
    </source>
</reference>
<dbReference type="SFLD" id="SFLDS00003">
    <property type="entry name" value="Haloacid_Dehalogenase"/>
    <property type="match status" value="1"/>
</dbReference>
<dbReference type="SFLD" id="SFLDG01129">
    <property type="entry name" value="C1.5:_HAD__Beta-PGM__Phosphata"/>
    <property type="match status" value="1"/>
</dbReference>
<dbReference type="Gene3D" id="3.40.50.1000">
    <property type="entry name" value="HAD superfamily/HAD-like"/>
    <property type="match status" value="1"/>
</dbReference>
<dbReference type="InterPro" id="IPR041492">
    <property type="entry name" value="HAD_2"/>
</dbReference>
<dbReference type="InterPro" id="IPR050155">
    <property type="entry name" value="HAD-like_hydrolase_sf"/>
</dbReference>
<evidence type="ECO:0000313" key="1">
    <source>
        <dbReference type="EMBL" id="HJB98717.1"/>
    </source>
</evidence>
<dbReference type="InterPro" id="IPR036412">
    <property type="entry name" value="HAD-like_sf"/>
</dbReference>
<dbReference type="Proteomes" id="UP000826793">
    <property type="component" value="Unassembled WGS sequence"/>
</dbReference>
<reference evidence="1" key="1">
    <citation type="journal article" date="2021" name="PeerJ">
        <title>Extensive microbial diversity within the chicken gut microbiome revealed by metagenomics and culture.</title>
        <authorList>
            <person name="Gilroy R."/>
            <person name="Ravi A."/>
            <person name="Getino M."/>
            <person name="Pursley I."/>
            <person name="Horton D.L."/>
            <person name="Alikhan N.F."/>
            <person name="Baker D."/>
            <person name="Gharbi K."/>
            <person name="Hall N."/>
            <person name="Watson M."/>
            <person name="Adriaenssens E.M."/>
            <person name="Foster-Nyarko E."/>
            <person name="Jarju S."/>
            <person name="Secka A."/>
            <person name="Antonio M."/>
            <person name="Oren A."/>
            <person name="Chaudhuri R.R."/>
            <person name="La Ragione R."/>
            <person name="Hildebrand F."/>
            <person name="Pallen M.J."/>
        </authorList>
    </citation>
    <scope>NUCLEOTIDE SEQUENCE</scope>
    <source>
        <strain evidence="1">CHK185-1770</strain>
    </source>
</reference>
<gene>
    <name evidence="1" type="ORF">H9710_09075</name>
</gene>
<dbReference type="InterPro" id="IPR023198">
    <property type="entry name" value="PGP-like_dom2"/>
</dbReference>
<dbReference type="EMBL" id="DWXG01000075">
    <property type="protein sequence ID" value="HJB98717.1"/>
    <property type="molecule type" value="Genomic_DNA"/>
</dbReference>
<proteinExistence type="predicted"/>
<dbReference type="PANTHER" id="PTHR43434">
    <property type="entry name" value="PHOSPHOGLYCOLATE PHOSPHATASE"/>
    <property type="match status" value="1"/>
</dbReference>
<sequence>MVAYLVWDWNGTLLNDVGTGAAIMNVMLERRGLPLLTEERYQEIFTFPVRDYYKAAGLDLQREPFADLAVEWTELYAQLSPACGLFPQSRETLQAVQQEGIRQLVVSASPQATLDRQVNSLGIREYLEAVLGLSDIYADSKGGIAQRYFREKRVAPDRVLFVGDTLHDWEVAQEAGCSCVLLAQGHQSRARLETAGVPVLESLSQVPVFLRTMQA</sequence>
<dbReference type="Gene3D" id="1.10.150.240">
    <property type="entry name" value="Putative phosphatase, domain 2"/>
    <property type="match status" value="1"/>
</dbReference>
<keyword evidence="1" id="KW-0378">Hydrolase</keyword>
<dbReference type="SUPFAM" id="SSF56784">
    <property type="entry name" value="HAD-like"/>
    <property type="match status" value="1"/>
</dbReference>
<comment type="caution">
    <text evidence="1">The sequence shown here is derived from an EMBL/GenBank/DDBJ whole genome shotgun (WGS) entry which is preliminary data.</text>
</comment>